<dbReference type="Proteomes" id="UP000824005">
    <property type="component" value="Unassembled WGS sequence"/>
</dbReference>
<evidence type="ECO:0000256" key="1">
    <source>
        <dbReference type="ARBA" id="ARBA00022679"/>
    </source>
</evidence>
<keyword evidence="4" id="KW-0472">Membrane</keyword>
<dbReference type="AlphaFoldDB" id="A0A9D1YT30"/>
<feature type="transmembrane region" description="Helical" evidence="4">
    <location>
        <begin position="143"/>
        <end position="164"/>
    </location>
</feature>
<dbReference type="InterPro" id="IPR050482">
    <property type="entry name" value="Sensor_HK_TwoCompSys"/>
</dbReference>
<dbReference type="Gene3D" id="3.30.565.10">
    <property type="entry name" value="Histidine kinase-like ATPase, C-terminal domain"/>
    <property type="match status" value="1"/>
</dbReference>
<keyword evidence="4" id="KW-1133">Transmembrane helix</keyword>
<gene>
    <name evidence="6" type="ORF">H9830_02395</name>
</gene>
<evidence type="ECO:0000256" key="4">
    <source>
        <dbReference type="SAM" id="Phobius"/>
    </source>
</evidence>
<feature type="transmembrane region" description="Helical" evidence="4">
    <location>
        <begin position="76"/>
        <end position="104"/>
    </location>
</feature>
<dbReference type="Gene3D" id="1.20.5.1930">
    <property type="match status" value="1"/>
</dbReference>
<evidence type="ECO:0000313" key="7">
    <source>
        <dbReference type="Proteomes" id="UP000824005"/>
    </source>
</evidence>
<keyword evidence="2" id="KW-0418">Kinase</keyword>
<dbReference type="GO" id="GO:0046983">
    <property type="term" value="F:protein dimerization activity"/>
    <property type="evidence" value="ECO:0007669"/>
    <property type="project" value="InterPro"/>
</dbReference>
<evidence type="ECO:0000313" key="6">
    <source>
        <dbReference type="EMBL" id="HIY65110.1"/>
    </source>
</evidence>
<feature type="transmembrane region" description="Helical" evidence="4">
    <location>
        <begin position="111"/>
        <end position="131"/>
    </location>
</feature>
<dbReference type="GO" id="GO:0000155">
    <property type="term" value="F:phosphorelay sensor kinase activity"/>
    <property type="evidence" value="ECO:0007669"/>
    <property type="project" value="InterPro"/>
</dbReference>
<sequence length="362" mass="39343">MSVHESRPMRRMRKITTIGAVIAVAVAGITQLLVASDPLWHSALQLPSVAIATWAASRWQTGLTLRQLLPAVAIGSLTWVTALLLGMGPLSLIGLVVPVAVTIATMRKYRAVTAAAFVLAVPASSLLVTAVRPDSAEHYLFTSLTYTLMFTGVFWLNDVTWRLFSELETMRRTETELAIIKERFRFASDLHDIQGHTLHVIKLKAAVAARLQHTDPERTAAELEAIGRLTAQTIEQARDLANSTHSLTFASELANASELLDAAGIRVDVHDRGRVPDAHDGLFALVLREATTNVLRHTRATEVSITVDDGLSVRNDGAAGEPGALRGLESLRTRVRDAGGTLDIEHGAGRFELRLHVVQETV</sequence>
<dbReference type="PANTHER" id="PTHR24421:SF63">
    <property type="entry name" value="SENSOR HISTIDINE KINASE DESK"/>
    <property type="match status" value="1"/>
</dbReference>
<accession>A0A9D1YT30</accession>
<keyword evidence="1" id="KW-0808">Transferase</keyword>
<dbReference type="InterPro" id="IPR036890">
    <property type="entry name" value="HATPase_C_sf"/>
</dbReference>
<keyword evidence="3" id="KW-0902">Two-component regulatory system</keyword>
<dbReference type="InterPro" id="IPR011712">
    <property type="entry name" value="Sig_transdc_His_kin_sub3_dim/P"/>
</dbReference>
<reference evidence="6" key="2">
    <citation type="submission" date="2021-04" db="EMBL/GenBank/DDBJ databases">
        <authorList>
            <person name="Gilroy R."/>
        </authorList>
    </citation>
    <scope>NUCLEOTIDE SEQUENCE</scope>
    <source>
        <strain evidence="6">ChiGjej1B1-98</strain>
    </source>
</reference>
<comment type="caution">
    <text evidence="6">The sequence shown here is derived from an EMBL/GenBank/DDBJ whole genome shotgun (WGS) entry which is preliminary data.</text>
</comment>
<name>A0A9D1YT30_9MICO</name>
<evidence type="ECO:0000259" key="5">
    <source>
        <dbReference type="Pfam" id="PF07730"/>
    </source>
</evidence>
<dbReference type="Pfam" id="PF07730">
    <property type="entry name" value="HisKA_3"/>
    <property type="match status" value="1"/>
</dbReference>
<keyword evidence="4" id="KW-0812">Transmembrane</keyword>
<feature type="domain" description="Signal transduction histidine kinase subgroup 3 dimerisation and phosphoacceptor" evidence="5">
    <location>
        <begin position="182"/>
        <end position="242"/>
    </location>
</feature>
<evidence type="ECO:0000256" key="3">
    <source>
        <dbReference type="ARBA" id="ARBA00023012"/>
    </source>
</evidence>
<organism evidence="6 7">
    <name type="scientific">Candidatus Agrococcus pullicola</name>
    <dbReference type="NCBI Taxonomy" id="2838429"/>
    <lineage>
        <taxon>Bacteria</taxon>
        <taxon>Bacillati</taxon>
        <taxon>Actinomycetota</taxon>
        <taxon>Actinomycetes</taxon>
        <taxon>Micrococcales</taxon>
        <taxon>Microbacteriaceae</taxon>
        <taxon>Agrococcus</taxon>
    </lineage>
</organism>
<dbReference type="EMBL" id="DXDC01000069">
    <property type="protein sequence ID" value="HIY65110.1"/>
    <property type="molecule type" value="Genomic_DNA"/>
</dbReference>
<protein>
    <recommendedName>
        <fullName evidence="5">Signal transduction histidine kinase subgroup 3 dimerisation and phosphoacceptor domain-containing protein</fullName>
    </recommendedName>
</protein>
<proteinExistence type="predicted"/>
<dbReference type="GO" id="GO:0016020">
    <property type="term" value="C:membrane"/>
    <property type="evidence" value="ECO:0007669"/>
    <property type="project" value="InterPro"/>
</dbReference>
<evidence type="ECO:0000256" key="2">
    <source>
        <dbReference type="ARBA" id="ARBA00022777"/>
    </source>
</evidence>
<reference evidence="6" key="1">
    <citation type="journal article" date="2021" name="PeerJ">
        <title>Extensive microbial diversity within the chicken gut microbiome revealed by metagenomics and culture.</title>
        <authorList>
            <person name="Gilroy R."/>
            <person name="Ravi A."/>
            <person name="Getino M."/>
            <person name="Pursley I."/>
            <person name="Horton D.L."/>
            <person name="Alikhan N.F."/>
            <person name="Baker D."/>
            <person name="Gharbi K."/>
            <person name="Hall N."/>
            <person name="Watson M."/>
            <person name="Adriaenssens E.M."/>
            <person name="Foster-Nyarko E."/>
            <person name="Jarju S."/>
            <person name="Secka A."/>
            <person name="Antonio M."/>
            <person name="Oren A."/>
            <person name="Chaudhuri R.R."/>
            <person name="La Ragione R."/>
            <person name="Hildebrand F."/>
            <person name="Pallen M.J."/>
        </authorList>
    </citation>
    <scope>NUCLEOTIDE SEQUENCE</scope>
    <source>
        <strain evidence="6">ChiGjej1B1-98</strain>
    </source>
</reference>
<dbReference type="PANTHER" id="PTHR24421">
    <property type="entry name" value="NITRATE/NITRITE SENSOR PROTEIN NARX-RELATED"/>
    <property type="match status" value="1"/>
</dbReference>